<evidence type="ECO:0000313" key="12">
    <source>
        <dbReference type="Proteomes" id="UP000324896"/>
    </source>
</evidence>
<evidence type="ECO:0000313" key="3">
    <source>
        <dbReference type="EMBL" id="SDJ28009.1"/>
    </source>
</evidence>
<dbReference type="InterPro" id="IPR023214">
    <property type="entry name" value="HAD_sf"/>
</dbReference>
<gene>
    <name evidence="5" type="ORF">BY453_1219</name>
    <name evidence="6" type="ORF">C7954_1495</name>
    <name evidence="1" type="ORF">SAMN04488597_12239</name>
    <name evidence="2" type="ORF">SAMN04488598_1545</name>
    <name evidence="4" type="ORF">SAMN04515652_1526</name>
    <name evidence="3" type="ORF">SAMN04515654_1409</name>
</gene>
<dbReference type="Gene3D" id="3.40.50.1000">
    <property type="entry name" value="HAD superfamily/HAD-like"/>
    <property type="match status" value="1"/>
</dbReference>
<protein>
    <submittedName>
        <fullName evidence="5">HAD superfamily hydrolase (TIGR01509 family)/HAD superfamily hydrolase (TIGR01549 family)</fullName>
    </submittedName>
    <submittedName>
        <fullName evidence="1">Haloacid dehalogenase superfamily, subfamily IA, variant 3 with third motif having DD or ED/haloacid dehalogenase superfamily, subfamily IA, variant 1 with third motif having Dx(3-4)D or Dx(3-4)E</fullName>
    </submittedName>
</protein>
<evidence type="ECO:0000313" key="2">
    <source>
        <dbReference type="EMBL" id="SDG16162.1"/>
    </source>
</evidence>
<proteinExistence type="predicted"/>
<name>A0A1G6RB54_9FIRM</name>
<evidence type="ECO:0000313" key="9">
    <source>
        <dbReference type="Proteomes" id="UP000199519"/>
    </source>
</evidence>
<evidence type="ECO:0000313" key="4">
    <source>
        <dbReference type="EMBL" id="SET25695.1"/>
    </source>
</evidence>
<evidence type="ECO:0000313" key="6">
    <source>
        <dbReference type="EMBL" id="TDX36477.1"/>
    </source>
</evidence>
<dbReference type="EMBL" id="FNEH01000040">
    <property type="protein sequence ID" value="SDJ28009.1"/>
    <property type="molecule type" value="Genomic_DNA"/>
</dbReference>
<dbReference type="Proteomes" id="UP000324896">
    <property type="component" value="Unassembled WGS sequence"/>
</dbReference>
<dbReference type="GeneID" id="57013914"/>
<dbReference type="SFLD" id="SFLDS00003">
    <property type="entry name" value="Haloacid_Dehalogenase"/>
    <property type="match status" value="1"/>
</dbReference>
<dbReference type="SFLD" id="SFLDG01135">
    <property type="entry name" value="C1.5.6:_HAD__Beta-PGM__Phospha"/>
    <property type="match status" value="1"/>
</dbReference>
<dbReference type="InterPro" id="IPR006439">
    <property type="entry name" value="HAD-SF_hydro_IA"/>
</dbReference>
<dbReference type="Proteomes" id="UP000199519">
    <property type="component" value="Unassembled WGS sequence"/>
</dbReference>
<dbReference type="RefSeq" id="WP_073160877.1">
    <property type="nucleotide sequence ID" value="NZ_FMYT01000022.1"/>
</dbReference>
<dbReference type="PANTHER" id="PTHR18901">
    <property type="entry name" value="2-DEOXYGLUCOSE-6-PHOSPHATE PHOSPHATASE 2"/>
    <property type="match status" value="1"/>
</dbReference>
<dbReference type="EMBL" id="FOHG01000052">
    <property type="protein sequence ID" value="SET25695.1"/>
    <property type="molecule type" value="Genomic_DNA"/>
</dbReference>
<organism evidence="1 12">
    <name type="scientific">Halanaerobium congolense</name>
    <dbReference type="NCBI Taxonomy" id="54121"/>
    <lineage>
        <taxon>Bacteria</taxon>
        <taxon>Bacillati</taxon>
        <taxon>Bacillota</taxon>
        <taxon>Clostridia</taxon>
        <taxon>Halanaerobiales</taxon>
        <taxon>Halanaerobiaceae</taxon>
        <taxon>Halanaerobium</taxon>
    </lineage>
</organism>
<evidence type="ECO:0000313" key="1">
    <source>
        <dbReference type="EMBL" id="SDD01758.1"/>
    </source>
</evidence>
<dbReference type="SUPFAM" id="SSF56784">
    <property type="entry name" value="HAD-like"/>
    <property type="match status" value="1"/>
</dbReference>
<dbReference type="NCBIfam" id="TIGR01509">
    <property type="entry name" value="HAD-SF-IA-v3"/>
    <property type="match status" value="1"/>
</dbReference>
<evidence type="ECO:0000313" key="5">
    <source>
        <dbReference type="EMBL" id="TDS28446.1"/>
    </source>
</evidence>
<dbReference type="Proteomes" id="UP000295472">
    <property type="component" value="Unassembled WGS sequence"/>
</dbReference>
<dbReference type="EMBL" id="FMYT01000022">
    <property type="protein sequence ID" value="SDD01758.1"/>
    <property type="molecule type" value="Genomic_DNA"/>
</dbReference>
<dbReference type="EMBL" id="SOEF01000049">
    <property type="protein sequence ID" value="TDX36477.1"/>
    <property type="molecule type" value="Genomic_DNA"/>
</dbReference>
<dbReference type="OrthoDB" id="9797743at2"/>
<evidence type="ECO:0000313" key="11">
    <source>
        <dbReference type="Proteomes" id="UP000295758"/>
    </source>
</evidence>
<evidence type="ECO:0000313" key="7">
    <source>
        <dbReference type="Proteomes" id="UP000198612"/>
    </source>
</evidence>
<reference evidence="5 11" key="3">
    <citation type="submission" date="2019-03" db="EMBL/GenBank/DDBJ databases">
        <title>Deep subsurface shale carbon reservoir microbial communities from Ohio and West Virginia, USA.</title>
        <authorList>
            <person name="Wrighton K."/>
        </authorList>
    </citation>
    <scope>NUCLEOTIDE SEQUENCE [LARGE SCALE GENOMIC DNA]</scope>
    <source>
        <strain evidence="5 11">UTICA-S4D12</strain>
    </source>
</reference>
<dbReference type="Proteomes" id="UP000198945">
    <property type="component" value="Unassembled WGS sequence"/>
</dbReference>
<dbReference type="InterPro" id="IPR036412">
    <property type="entry name" value="HAD-like_sf"/>
</dbReference>
<dbReference type="AlphaFoldDB" id="A0A1G6RB54"/>
<reference evidence="7 9" key="2">
    <citation type="submission" date="2016-10" db="EMBL/GenBank/DDBJ databases">
        <authorList>
            <person name="Varghese N."/>
            <person name="Submissions S."/>
        </authorList>
    </citation>
    <scope>NUCLEOTIDE SEQUENCE [LARGE SCALE GENOMIC DNA]</scope>
    <source>
        <strain evidence="1 12">WG10</strain>
        <strain evidence="2 9">WG2</strain>
        <strain evidence="4 7">WG5</strain>
    </source>
</reference>
<reference evidence="3 8" key="1">
    <citation type="submission" date="2016-10" db="EMBL/GenBank/DDBJ databases">
        <authorList>
            <person name="de Groot N.N."/>
        </authorList>
    </citation>
    <scope>NUCLEOTIDE SEQUENCE [LARGE SCALE GENOMIC DNA]</scope>
    <source>
        <strain evidence="3 8">WG7</strain>
    </source>
</reference>
<dbReference type="PANTHER" id="PTHR18901:SF38">
    <property type="entry name" value="PSEUDOURIDINE-5'-PHOSPHATASE"/>
    <property type="match status" value="1"/>
</dbReference>
<dbReference type="Proteomes" id="UP000295758">
    <property type="component" value="Unassembled WGS sequence"/>
</dbReference>
<dbReference type="EMBL" id="SOAA01000021">
    <property type="protein sequence ID" value="TDS28446.1"/>
    <property type="molecule type" value="Genomic_DNA"/>
</dbReference>
<dbReference type="EMBL" id="FNBJ01000054">
    <property type="protein sequence ID" value="SDG16162.1"/>
    <property type="molecule type" value="Genomic_DNA"/>
</dbReference>
<reference evidence="6 10" key="4">
    <citation type="submission" date="2019-03" db="EMBL/GenBank/DDBJ databases">
        <title>Subsurface microbial communities from deep shales in Ohio and West Virginia, USA.</title>
        <authorList>
            <person name="Wrighton K."/>
        </authorList>
    </citation>
    <scope>NUCLEOTIDE SEQUENCE [LARGE SCALE GENOMIC DNA]</scope>
    <source>
        <strain evidence="6 10">DSMZ 11287</strain>
    </source>
</reference>
<dbReference type="STRING" id="54121.SAMN04515653_14110"/>
<keyword evidence="9" id="KW-1185">Reference proteome</keyword>
<dbReference type="NCBIfam" id="TIGR01549">
    <property type="entry name" value="HAD-SF-IA-v1"/>
    <property type="match status" value="1"/>
</dbReference>
<evidence type="ECO:0000313" key="8">
    <source>
        <dbReference type="Proteomes" id="UP000198945"/>
    </source>
</evidence>
<dbReference type="Gene3D" id="1.10.150.240">
    <property type="entry name" value="Putative phosphatase, domain 2"/>
    <property type="match status" value="1"/>
</dbReference>
<keyword evidence="5" id="KW-0378">Hydrolase</keyword>
<dbReference type="SFLD" id="SFLDG01129">
    <property type="entry name" value="C1.5:_HAD__Beta-PGM__Phosphata"/>
    <property type="match status" value="1"/>
</dbReference>
<dbReference type="InterPro" id="IPR023198">
    <property type="entry name" value="PGP-like_dom2"/>
</dbReference>
<evidence type="ECO:0000313" key="10">
    <source>
        <dbReference type="Proteomes" id="UP000295472"/>
    </source>
</evidence>
<sequence>MIKAVIFDMDGTIVDSEPIYERVNDEIYEKYGFDLTQADYNRHLGANLRDVWTDILERHPVKEEFSHYKIEDFMEEHIHSYYQGLKEADDLELMPNVEHWFQFFKEHGYQMIIASSSYAPVIKYIYQRFGLERYMEGYVDGNSIENGKPAPDIFLKAAEKLGVKPEECLVIEDSEHGVNGAHQAGASVVAFNRAQDESQDFSNADLIIEDYSPENLNKILA</sequence>
<dbReference type="Proteomes" id="UP000198612">
    <property type="component" value="Unassembled WGS sequence"/>
</dbReference>
<accession>A0A1G6RB54</accession>
<dbReference type="Pfam" id="PF00702">
    <property type="entry name" value="Hydrolase"/>
    <property type="match status" value="1"/>
</dbReference>
<dbReference type="GO" id="GO:0016787">
    <property type="term" value="F:hydrolase activity"/>
    <property type="evidence" value="ECO:0007669"/>
    <property type="project" value="UniProtKB-KW"/>
</dbReference>